<accession>A0ABW3LTP4</accession>
<keyword evidence="8" id="KW-1185">Reference proteome</keyword>
<feature type="transmembrane region" description="Helical" evidence="5">
    <location>
        <begin position="15"/>
        <end position="36"/>
    </location>
</feature>
<evidence type="ECO:0000313" key="8">
    <source>
        <dbReference type="Proteomes" id="UP001597040"/>
    </source>
</evidence>
<dbReference type="InterPro" id="IPR044880">
    <property type="entry name" value="NCX_ion-bd_dom_sf"/>
</dbReference>
<sequence length="190" mass="20263">MITAIGLALDYSVTILNISLTSLAIAIIYVIGMQLMSNKLNSRVAKDDAPSTNFKQITVKFILFSSIIFISGSALALSGDAMAKNTGISATAIGSILVALSSSIPDAMSVFTALKLANINLAIGAILGSNLFNILVIAIADVFYSGGSIWLDTSNKLMYMSFTGFFLTVMVMVVIKRDHTRNTFTYILPS</sequence>
<evidence type="ECO:0000259" key="6">
    <source>
        <dbReference type="Pfam" id="PF01699"/>
    </source>
</evidence>
<feature type="transmembrane region" description="Helical" evidence="5">
    <location>
        <begin position="88"/>
        <end position="114"/>
    </location>
</feature>
<dbReference type="Gene3D" id="1.20.1420.30">
    <property type="entry name" value="NCX, central ion-binding region"/>
    <property type="match status" value="1"/>
</dbReference>
<dbReference type="Pfam" id="PF01699">
    <property type="entry name" value="Na_Ca_ex"/>
    <property type="match status" value="1"/>
</dbReference>
<evidence type="ECO:0000256" key="5">
    <source>
        <dbReference type="SAM" id="Phobius"/>
    </source>
</evidence>
<proteinExistence type="predicted"/>
<evidence type="ECO:0000256" key="2">
    <source>
        <dbReference type="ARBA" id="ARBA00022692"/>
    </source>
</evidence>
<name>A0ABW3LTP4_9BACI</name>
<dbReference type="InterPro" id="IPR004837">
    <property type="entry name" value="NaCa_Exmemb"/>
</dbReference>
<comment type="caution">
    <text evidence="7">The sequence shown here is derived from an EMBL/GenBank/DDBJ whole genome shotgun (WGS) entry which is preliminary data.</text>
</comment>
<dbReference type="EMBL" id="JBHTKJ010000065">
    <property type="protein sequence ID" value="MFD1040270.1"/>
    <property type="molecule type" value="Genomic_DNA"/>
</dbReference>
<comment type="subcellular location">
    <subcellularLocation>
        <location evidence="1">Membrane</location>
        <topology evidence="1">Multi-pass membrane protein</topology>
    </subcellularLocation>
</comment>
<keyword evidence="3 5" id="KW-1133">Transmembrane helix</keyword>
<feature type="domain" description="Sodium/calcium exchanger membrane region" evidence="6">
    <location>
        <begin position="60"/>
        <end position="174"/>
    </location>
</feature>
<reference evidence="8" key="1">
    <citation type="journal article" date="2019" name="Int. J. Syst. Evol. Microbiol.">
        <title>The Global Catalogue of Microorganisms (GCM) 10K type strain sequencing project: providing services to taxonomists for standard genome sequencing and annotation.</title>
        <authorList>
            <consortium name="The Broad Institute Genomics Platform"/>
            <consortium name="The Broad Institute Genome Sequencing Center for Infectious Disease"/>
            <person name="Wu L."/>
            <person name="Ma J."/>
        </authorList>
    </citation>
    <scope>NUCLEOTIDE SEQUENCE [LARGE SCALE GENOMIC DNA]</scope>
    <source>
        <strain evidence="8">CCUG 56754</strain>
    </source>
</reference>
<keyword evidence="2 5" id="KW-0812">Transmembrane</keyword>
<organism evidence="7 8">
    <name type="scientific">Virgibacillus byunsanensis</name>
    <dbReference type="NCBI Taxonomy" id="570945"/>
    <lineage>
        <taxon>Bacteria</taxon>
        <taxon>Bacillati</taxon>
        <taxon>Bacillota</taxon>
        <taxon>Bacilli</taxon>
        <taxon>Bacillales</taxon>
        <taxon>Bacillaceae</taxon>
        <taxon>Virgibacillus</taxon>
    </lineage>
</organism>
<feature type="transmembrane region" description="Helical" evidence="5">
    <location>
        <begin position="57"/>
        <end position="76"/>
    </location>
</feature>
<protein>
    <recommendedName>
        <fullName evidence="6">Sodium/calcium exchanger membrane region domain-containing protein</fullName>
    </recommendedName>
</protein>
<dbReference type="RefSeq" id="WP_390364181.1">
    <property type="nucleotide sequence ID" value="NZ_JBHTKJ010000065.1"/>
</dbReference>
<evidence type="ECO:0000256" key="4">
    <source>
        <dbReference type="ARBA" id="ARBA00023136"/>
    </source>
</evidence>
<evidence type="ECO:0000256" key="1">
    <source>
        <dbReference type="ARBA" id="ARBA00004141"/>
    </source>
</evidence>
<dbReference type="Proteomes" id="UP001597040">
    <property type="component" value="Unassembled WGS sequence"/>
</dbReference>
<feature type="transmembrane region" description="Helical" evidence="5">
    <location>
        <begin position="157"/>
        <end position="175"/>
    </location>
</feature>
<gene>
    <name evidence="7" type="ORF">ACFQ3N_18000</name>
</gene>
<keyword evidence="4 5" id="KW-0472">Membrane</keyword>
<feature type="transmembrane region" description="Helical" evidence="5">
    <location>
        <begin position="121"/>
        <end position="145"/>
    </location>
</feature>
<evidence type="ECO:0000313" key="7">
    <source>
        <dbReference type="EMBL" id="MFD1040270.1"/>
    </source>
</evidence>
<evidence type="ECO:0000256" key="3">
    <source>
        <dbReference type="ARBA" id="ARBA00022989"/>
    </source>
</evidence>